<dbReference type="GeneID" id="77927829"/>
<dbReference type="Proteomes" id="UP000683399">
    <property type="component" value="Segment"/>
</dbReference>
<dbReference type="KEGG" id="vg:77927829"/>
<accession>A0A8F2IWK4</accession>
<gene>
    <name evidence="1" type="primary">262</name>
    <name evidence="1" type="ORF">SEA_TUNATARTARE_262</name>
</gene>
<evidence type="ECO:0000313" key="1">
    <source>
        <dbReference type="EMBL" id="QWT30124.1"/>
    </source>
</evidence>
<proteinExistence type="predicted"/>
<dbReference type="EMBL" id="MW822145">
    <property type="protein sequence ID" value="QWT30124.1"/>
    <property type="molecule type" value="Genomic_DNA"/>
</dbReference>
<keyword evidence="2" id="KW-1185">Reference proteome</keyword>
<name>A0A8F2IWK4_9CAUD</name>
<evidence type="ECO:0000313" key="2">
    <source>
        <dbReference type="Proteomes" id="UP000683399"/>
    </source>
</evidence>
<protein>
    <submittedName>
        <fullName evidence="1">Uncharacterized protein</fullName>
    </submittedName>
</protein>
<sequence length="95" mass="10708">MNGSPHAFELRRVSFGIPFWETFRAAMNARKSSGFLWKGCKAMREVARVYLSSNGREFLIYDGNDNLVSVTAVNRLDFEEFGIDVADAIDHTTGE</sequence>
<organism evidence="1 2">
    <name type="scientific">Streptomyces phage TunaTartare</name>
    <dbReference type="NCBI Taxonomy" id="2848887"/>
    <lineage>
        <taxon>Viruses</taxon>
        <taxon>Duplodnaviria</taxon>
        <taxon>Heunggongvirae</taxon>
        <taxon>Uroviricota</taxon>
        <taxon>Caudoviricetes</taxon>
        <taxon>Stanwilliamsviridae</taxon>
        <taxon>Loccivirinae</taxon>
        <taxon>Faustvirus</taxon>
        <taxon>Faustvirus tunatartare</taxon>
    </lineage>
</organism>
<dbReference type="RefSeq" id="YP_010652081.1">
    <property type="nucleotide sequence ID" value="NC_070784.1"/>
</dbReference>
<reference evidence="1 2" key="1">
    <citation type="submission" date="2021-03" db="EMBL/GenBank/DDBJ databases">
        <authorList>
            <person name="Alqahtani R."/>
            <person name="Behailu E."/>
            <person name="Cappabianca D.W."/>
            <person name="Csanadi-Schwartz K.M."/>
            <person name="Dalal A.S."/>
            <person name="Fahim M.S."/>
            <person name="Franklin J.M."/>
            <person name="Gluckman M.H."/>
            <person name="Levine C.J."/>
            <person name="Martin N."/>
            <person name="Milza N."/>
            <person name="Najmabadi R."/>
            <person name="Newman A.M."/>
            <person name="Pajunar M."/>
            <person name="Qalawee I."/>
            <person name="Rizvi A."/>
            <person name="Samuel A."/>
            <person name="Smith A."/>
            <person name="Swann F.E."/>
            <person name="Sweeney P."/>
            <person name="Torres N.R."/>
            <person name="Ventrone L."/>
            <person name="Ventura L."/>
            <person name="Wroe M."/>
            <person name="Acquaye N.A."/>
            <person name="Agnes T.J."/>
            <person name="Ahmed A."/>
            <person name="Ahmed S."/>
            <person name="Amodu B.A."/>
            <person name="Arefeayne N.F."/>
            <person name="Asamoah-Frimpong E.A."/>
            <person name="Attaran A."/>
            <person name="Barragan J.M."/>
            <person name="Baumgarten L.N."/>
            <person name="Berhane B."/>
            <person name="Beyene A."/>
            <person name="Bhattarai B."/>
            <person name="Biondokin D.V."/>
            <person name="Boone B.K."/>
            <person name="Burney S.Z."/>
            <person name="Cayanan J.T."/>
            <person name="Cesta G."/>
            <person name="Chang J."/>
            <person name="Chavez J."/>
            <person name="Chorbajian C."/>
            <person name="Christian S."/>
            <person name="Corns J.R."/>
            <person name="Corns N.R."/>
            <person name="Cowan J.T."/>
            <person name="Coyne C."/>
            <person name="Dadzie B."/>
            <person name="Datu D.V."/>
            <person name="Deng B.C."/>
            <person name="Der L."/>
            <person name="Dickerson K."/>
            <person name="Dozier E."/>
            <person name="Egbunine A.O."/>
            <person name="Farooq M."/>
            <person name="Fonge A.E."/>
            <person name="Ghomsi-Nono M.P."/>
            <person name="Giampietro H."/>
            <person name="Gunnison R.P."/>
            <person name="Han S.H."/>
            <person name="Hennigan A.J."/>
            <person name="Hong A.N."/>
            <person name="Ijomor E.C."/>
            <person name="Jalali A."/>
            <person name="Jamil T.Z."/>
            <person name="Jenkins C.R."/>
            <person name="Joseph M.A."/>
            <person name="Jowanowitch O.J."/>
            <person name="Kang D."/>
            <person name="Khan A."/>
            <person name="Khan Z.K."/>
            <person name="Kiewe T."/>
            <person name="Kjerulf A.B."/>
            <person name="Kolosey V."/>
            <person name="Kurup M."/>
            <person name="Lee V.H."/>
            <person name="Llontop-Maldonado V."/>
            <person name="Long P."/>
            <person name="Lu N."/>
            <person name="Majekodunmi A."/>
            <person name="Malik H.W."/>
            <person name="Marcellino S.C."/>
            <person name="Martinez L.A."/>
            <person name="Meher F.N."/>
            <person name="Michelin M.A."/>
            <person name="Mitchell K.G."/>
            <person name="Mullens W.J."/>
            <person name="Nwakama C."/>
            <person name="Nwosu F.T."/>
            <person name="Oboh E.C."/>
            <person name="Odujinrin O."/>
            <person name="Ogunsan O."/>
            <person name="O'Neill K."/>
            <person name="Oxlaj J.A."/>
            <person name="Patel A.K."/>
            <person name="Patel B.R."/>
            <person name="Pham Q."/>
            <person name="Porter J."/>
            <person name="Portes J."/>
            <person name="Prokopenko A."/>
            <person name="Quraishi M."/>
            <person name="Qureshi M."/>
            <person name="Rivera A."/>
            <person name="Rubalsky V."/>
            <person name="Saikali Y."/>
            <person name="Saqaf K."/>
            <person name="Saroya S.R."/>
            <person name="Seas A."/>
            <person name="Shadrick R.E."/>
            <person name="Sharda N."/>
            <person name="Sigindere M.T."/>
            <person name="Simbi V.G."/>
            <person name="Thuzar C."/>
            <person name="Tran K."/>
            <person name="Tran V.D."/>
            <person name="Trang W."/>
            <person name="Vaishnav N."/>
            <person name="Vuong K."/>
            <person name="Walker C."/>
            <person name="Wallace S.A."/>
            <person name="Warfield J.C."/>
            <person name="Wikina T."/>
            <person name="Wobbeking F.T."/>
            <person name="Worrent L.D."/>
            <person name="Yan T."/>
            <person name="Zehra A."/>
            <person name="Avazpour P."/>
            <person name="Kim F.M."/>
            <person name="Mason K."/>
            <person name="Nguyen D.A."/>
            <person name="Pettit S.M."/>
            <person name="Zhou O.J."/>
            <person name="Brissett D.L."/>
            <person name="Gualtieri C."/>
            <person name="Hufford T.M."/>
            <person name="Ko J.M."/>
            <person name="Novak J.K."/>
            <person name="Smith Z.M."/>
            <person name="Mayer-Bacon C."/>
            <person name="Erill I."/>
            <person name="Caruso S.M."/>
            <person name="Garlena R.A."/>
            <person name="Russell D.A."/>
            <person name="Pope W.H."/>
            <person name="Jacobs-Sera D."/>
            <person name="Hatfull G.F."/>
        </authorList>
    </citation>
    <scope>NUCLEOTIDE SEQUENCE [LARGE SCALE GENOMIC DNA]</scope>
</reference>